<protein>
    <recommendedName>
        <fullName evidence="4">MARVEL domain-containing protein</fullName>
    </recommendedName>
</protein>
<evidence type="ECO:0000256" key="1">
    <source>
        <dbReference type="SAM" id="Phobius"/>
    </source>
</evidence>
<gene>
    <name evidence="2" type="ORF">MAC_04463</name>
</gene>
<dbReference type="eggNOG" id="ENOG502RHMW">
    <property type="taxonomic scope" value="Eukaryota"/>
</dbReference>
<dbReference type="OrthoDB" id="5363290at2759"/>
<dbReference type="OMA" id="HANQFRA"/>
<evidence type="ECO:0008006" key="4">
    <source>
        <dbReference type="Google" id="ProtNLM"/>
    </source>
</evidence>
<feature type="transmembrane region" description="Helical" evidence="1">
    <location>
        <begin position="65"/>
        <end position="83"/>
    </location>
</feature>
<feature type="transmembrane region" description="Helical" evidence="1">
    <location>
        <begin position="95"/>
        <end position="121"/>
    </location>
</feature>
<reference evidence="2 3" key="1">
    <citation type="journal article" date="2011" name="PLoS Genet.">
        <title>Genome sequencing and comparative transcriptomics of the model entomopathogenic fungi Metarhizium anisopliae and M. acridum.</title>
        <authorList>
            <person name="Gao Q."/>
            <person name="Jin K."/>
            <person name="Ying S.H."/>
            <person name="Zhang Y."/>
            <person name="Xiao G."/>
            <person name="Shang Y."/>
            <person name="Duan Z."/>
            <person name="Hu X."/>
            <person name="Xie X.Q."/>
            <person name="Zhou G."/>
            <person name="Peng G."/>
            <person name="Luo Z."/>
            <person name="Huang W."/>
            <person name="Wang B."/>
            <person name="Fang W."/>
            <person name="Wang S."/>
            <person name="Zhong Y."/>
            <person name="Ma L.J."/>
            <person name="St Leger R.J."/>
            <person name="Zhao G.P."/>
            <person name="Pei Y."/>
            <person name="Feng M.G."/>
            <person name="Xia Y."/>
            <person name="Wang C."/>
        </authorList>
    </citation>
    <scope>NUCLEOTIDE SEQUENCE [LARGE SCALE GENOMIC DNA]</scope>
    <source>
        <strain evidence="2 3">CQMa 102</strain>
    </source>
</reference>
<keyword evidence="1" id="KW-0812">Transmembrane</keyword>
<proteinExistence type="predicted"/>
<dbReference type="AlphaFoldDB" id="E9E3L9"/>
<dbReference type="Proteomes" id="UP000002499">
    <property type="component" value="Unassembled WGS sequence"/>
</dbReference>
<keyword evidence="3" id="KW-1185">Reference proteome</keyword>
<sequence length="230" mass="24637">MSKFTRALKLGQQAAELGSTVQGVRGANKKQIARNVGHLAYGQGASHGKELGKTWLKSFEVIPRLVLRGAQLLLALIICGFYGNRISSESKGGQGIGAVWIYGVGLAGLSAITAISFAAAASAGTIPWVGSALTWLKPHLVWWWDMVLFFAWMAAFGIFAGLFLKRKSDDPYRGSSTPAMKIALWIDLAAAVLWLCSGTYSAIKCFAGKTTDRMAEKAGQKMFGSTETVV</sequence>
<evidence type="ECO:0000313" key="2">
    <source>
        <dbReference type="EMBL" id="EFY89444.1"/>
    </source>
</evidence>
<dbReference type="EMBL" id="GL698499">
    <property type="protein sequence ID" value="EFY89444.1"/>
    <property type="molecule type" value="Genomic_DNA"/>
</dbReference>
<dbReference type="PANTHER" id="PTHR42083:SF1">
    <property type="entry name" value="MARVEL DOMAIN-CONTAINING PROTEIN"/>
    <property type="match status" value="1"/>
</dbReference>
<keyword evidence="1" id="KW-0472">Membrane</keyword>
<feature type="transmembrane region" description="Helical" evidence="1">
    <location>
        <begin position="141"/>
        <end position="164"/>
    </location>
</feature>
<keyword evidence="1" id="KW-1133">Transmembrane helix</keyword>
<dbReference type="HOGENOM" id="CLU_096567_0_0_1"/>
<evidence type="ECO:0000313" key="3">
    <source>
        <dbReference type="Proteomes" id="UP000002499"/>
    </source>
</evidence>
<feature type="transmembrane region" description="Helical" evidence="1">
    <location>
        <begin position="184"/>
        <end position="203"/>
    </location>
</feature>
<accession>E9E3L9</accession>
<name>E9E3L9_METAQ</name>
<dbReference type="InParanoid" id="E9E3L9"/>
<organism evidence="3">
    <name type="scientific">Metarhizium acridum (strain CQMa 102)</name>
    <dbReference type="NCBI Taxonomy" id="655827"/>
    <lineage>
        <taxon>Eukaryota</taxon>
        <taxon>Fungi</taxon>
        <taxon>Dikarya</taxon>
        <taxon>Ascomycota</taxon>
        <taxon>Pezizomycotina</taxon>
        <taxon>Sordariomycetes</taxon>
        <taxon>Hypocreomycetidae</taxon>
        <taxon>Hypocreales</taxon>
        <taxon>Clavicipitaceae</taxon>
        <taxon>Metarhizium</taxon>
    </lineage>
</organism>
<dbReference type="PANTHER" id="PTHR42083">
    <property type="entry name" value="MARVEL DOMAIN-CONTAINING PROTEIN"/>
    <property type="match status" value="1"/>
</dbReference>